<protein>
    <submittedName>
        <fullName evidence="2">DUF342 domain-containing protein</fullName>
    </submittedName>
</protein>
<dbReference type="InterPro" id="IPR046866">
    <property type="entry name" value="FapA_N"/>
</dbReference>
<dbReference type="Pfam" id="PF20250">
    <property type="entry name" value="FapA_N"/>
    <property type="match status" value="1"/>
</dbReference>
<evidence type="ECO:0000259" key="1">
    <source>
        <dbReference type="Pfam" id="PF20250"/>
    </source>
</evidence>
<keyword evidence="3" id="KW-1185">Reference proteome</keyword>
<dbReference type="EMBL" id="SACS01000011">
    <property type="protein sequence ID" value="RVU37226.1"/>
    <property type="molecule type" value="Genomic_DNA"/>
</dbReference>
<gene>
    <name evidence="2" type="ORF">EOE67_11575</name>
</gene>
<reference evidence="2 3" key="1">
    <citation type="submission" date="2019-01" db="EMBL/GenBank/DDBJ databases">
        <authorList>
            <person name="Chen W.-M."/>
        </authorList>
    </citation>
    <scope>NUCLEOTIDE SEQUENCE [LARGE SCALE GENOMIC DNA]</scope>
    <source>
        <strain evidence="2 3">KYPC3</strain>
    </source>
</reference>
<dbReference type="Gene3D" id="2.160.20.70">
    <property type="match status" value="1"/>
</dbReference>
<dbReference type="OrthoDB" id="5807941at2"/>
<dbReference type="PANTHER" id="PTHR38032:SF1">
    <property type="entry name" value="RNA-BINDING PROTEIN KHPB N-TERMINAL DOMAIN-CONTAINING PROTEIN"/>
    <property type="match status" value="1"/>
</dbReference>
<dbReference type="Proteomes" id="UP000283077">
    <property type="component" value="Unassembled WGS sequence"/>
</dbReference>
<sequence>MQFSRNQDTIIIDVMVTLLPLTAALVREGMAEAGFGRCFIVNDQLTNLLADYQALQSELKLKKIPDGYRAQRKIAVRKNAELKFEIAPDAMTASATIVAAWGGTPVSANDLVKAAQEYGISFGFQKEQIVHLVATASRAEPGMVTTEVIAVGRVMQVGLNGRFEALVAGMTVRVNKPVMSSNSRTDLRDFGVIPAVQLGQGVVRRLPPTKGVDGINVRSEVTMAPPGTHTEWQNGEGVAISPTDPDLLIAAREGMPRIMEAGATVDEVYAVKTVDLSTGHIQFRGSVIVNGDVTQGMKVIAGGNVFIKGTVEGDLVESGGDISIGGSIIGHQLSVGTADEHYSTMVKAKGDIRCTLAQYVKIECEGDFHAVKQINHCDVAARMVVAGPEDKLTGKVVGGHFYLDLGLKCGVLGSPSESSLLLNINRRVDPIAEKQQALRHNVAAVKVEMEQIKSSIEQMKKLEKSDATTEHMHAFVEEFEAQKTVALALIEDIKRLEVQRLGVMADIAVIAKQHLFAGVEVHIGTEKLPVKREYGPSQVKIIDAALKIDPLIH</sequence>
<dbReference type="InterPro" id="IPR005646">
    <property type="entry name" value="FapA"/>
</dbReference>
<comment type="caution">
    <text evidence="2">The sequence shown here is derived from an EMBL/GenBank/DDBJ whole genome shotgun (WGS) entry which is preliminary data.</text>
</comment>
<dbReference type="SUPFAM" id="SSF63848">
    <property type="entry name" value="Cell-division inhibitor MinC, C-terminal domain"/>
    <property type="match status" value="1"/>
</dbReference>
<dbReference type="AlphaFoldDB" id="A0A437QRT9"/>
<evidence type="ECO:0000313" key="3">
    <source>
        <dbReference type="Proteomes" id="UP000283077"/>
    </source>
</evidence>
<dbReference type="PANTHER" id="PTHR38032">
    <property type="entry name" value="POLYMERASE-RELATED"/>
    <property type="match status" value="1"/>
</dbReference>
<proteinExistence type="predicted"/>
<dbReference type="Pfam" id="PF03961">
    <property type="entry name" value="FapA"/>
    <property type="match status" value="1"/>
</dbReference>
<feature type="domain" description="Flagellar Assembly Protein A N-terminal region" evidence="1">
    <location>
        <begin position="83"/>
        <end position="259"/>
    </location>
</feature>
<dbReference type="InterPro" id="IPR016098">
    <property type="entry name" value="CAP/MinC_C"/>
</dbReference>
<dbReference type="RefSeq" id="WP_127699238.1">
    <property type="nucleotide sequence ID" value="NZ_SACS01000011.1"/>
</dbReference>
<dbReference type="InterPro" id="IPR036145">
    <property type="entry name" value="MinC_C_sf"/>
</dbReference>
<dbReference type="InterPro" id="IPR046865">
    <property type="entry name" value="FapA_b_solenoid"/>
</dbReference>
<evidence type="ECO:0000313" key="2">
    <source>
        <dbReference type="EMBL" id="RVU37226.1"/>
    </source>
</evidence>
<accession>A0A437QRT9</accession>
<organism evidence="2 3">
    <name type="scientific">Rheinheimera riviphila</name>
    <dbReference type="NCBI Taxonomy" id="1834037"/>
    <lineage>
        <taxon>Bacteria</taxon>
        <taxon>Pseudomonadati</taxon>
        <taxon>Pseudomonadota</taxon>
        <taxon>Gammaproteobacteria</taxon>
        <taxon>Chromatiales</taxon>
        <taxon>Chromatiaceae</taxon>
        <taxon>Rheinheimera</taxon>
    </lineage>
</organism>
<name>A0A437QRT9_9GAMM</name>
<dbReference type="GO" id="GO:0000902">
    <property type="term" value="P:cell morphogenesis"/>
    <property type="evidence" value="ECO:0007669"/>
    <property type="project" value="InterPro"/>
</dbReference>